<dbReference type="InterPro" id="IPR000425">
    <property type="entry name" value="MIP"/>
</dbReference>
<dbReference type="Bgee" id="ENSCPOG00000036908">
    <property type="expression patterns" value="Expressed in liver and 2 other cell types or tissues"/>
</dbReference>
<accession>A0A286Y480</accession>
<dbReference type="Proteomes" id="UP000005447">
    <property type="component" value="Unassembled WGS sequence"/>
</dbReference>
<evidence type="ECO:0000256" key="6">
    <source>
        <dbReference type="ARBA" id="ARBA00023136"/>
    </source>
</evidence>
<dbReference type="GO" id="GO:0071320">
    <property type="term" value="P:cellular response to cAMP"/>
    <property type="evidence" value="ECO:0007669"/>
    <property type="project" value="Ensembl"/>
</dbReference>
<dbReference type="PRINTS" id="PR02021">
    <property type="entry name" value="AQUAPORIN9"/>
</dbReference>
<dbReference type="GeneID" id="100718444"/>
<feature type="transmembrane region" description="Helical" evidence="11">
    <location>
        <begin position="30"/>
        <end position="49"/>
    </location>
</feature>
<name>A0A286Y480_CAVPO</name>
<feature type="transmembrane region" description="Helical" evidence="11">
    <location>
        <begin position="106"/>
        <end position="125"/>
    </location>
</feature>
<evidence type="ECO:0000256" key="1">
    <source>
        <dbReference type="ARBA" id="ARBA00004141"/>
    </source>
</evidence>
<dbReference type="CDD" id="cd00333">
    <property type="entry name" value="MIP"/>
    <property type="match status" value="1"/>
</dbReference>
<dbReference type="InParanoid" id="A0A286Y480"/>
<comment type="subcellular location">
    <subcellularLocation>
        <location evidence="1">Membrane</location>
        <topology evidence="1">Multi-pass membrane protein</topology>
    </subcellularLocation>
</comment>
<dbReference type="eggNOG" id="KOG0224">
    <property type="taxonomic scope" value="Eukaryota"/>
</dbReference>
<reference evidence="13" key="1">
    <citation type="journal article" date="2011" name="Nature">
        <title>A high-resolution map of human evolutionary constraint using 29 mammals.</title>
        <authorList>
            <person name="Lindblad-Toh K."/>
            <person name="Garber M."/>
            <person name="Zuk O."/>
            <person name="Lin M.F."/>
            <person name="Parker B.J."/>
            <person name="Washietl S."/>
            <person name="Kheradpour P."/>
            <person name="Ernst J."/>
            <person name="Jordan G."/>
            <person name="Mauceli E."/>
            <person name="Ward L.D."/>
            <person name="Lowe C.B."/>
            <person name="Holloway A.K."/>
            <person name="Clamp M."/>
            <person name="Gnerre S."/>
            <person name="Alfoldi J."/>
            <person name="Beal K."/>
            <person name="Chang J."/>
            <person name="Clawson H."/>
            <person name="Cuff J."/>
            <person name="Di Palma F."/>
            <person name="Fitzgerald S."/>
            <person name="Flicek P."/>
            <person name="Guttman M."/>
            <person name="Hubisz M.J."/>
            <person name="Jaffe D.B."/>
            <person name="Jungreis I."/>
            <person name="Kent W.J."/>
            <person name="Kostka D."/>
            <person name="Lara M."/>
            <person name="Martins A.L."/>
            <person name="Massingham T."/>
            <person name="Moltke I."/>
            <person name="Raney B.J."/>
            <person name="Rasmussen M.D."/>
            <person name="Robinson J."/>
            <person name="Stark A."/>
            <person name="Vilella A.J."/>
            <person name="Wen J."/>
            <person name="Xie X."/>
            <person name="Zody M.C."/>
            <person name="Baldwin J."/>
            <person name="Bloom T."/>
            <person name="Chin C.W."/>
            <person name="Heiman D."/>
            <person name="Nicol R."/>
            <person name="Nusbaum C."/>
            <person name="Young S."/>
            <person name="Wilkinson J."/>
            <person name="Worley K.C."/>
            <person name="Kovar C.L."/>
            <person name="Muzny D.M."/>
            <person name="Gibbs R.A."/>
            <person name="Cree A."/>
            <person name="Dihn H.H."/>
            <person name="Fowler G."/>
            <person name="Jhangiani S."/>
            <person name="Joshi V."/>
            <person name="Lee S."/>
            <person name="Lewis L.R."/>
            <person name="Nazareth L.V."/>
            <person name="Okwuonu G."/>
            <person name="Santibanez J."/>
            <person name="Warren W.C."/>
            <person name="Mardis E.R."/>
            <person name="Weinstock G.M."/>
            <person name="Wilson R.K."/>
            <person name="Delehaunty K."/>
            <person name="Dooling D."/>
            <person name="Fronik C."/>
            <person name="Fulton L."/>
            <person name="Fulton B."/>
            <person name="Graves T."/>
            <person name="Minx P."/>
            <person name="Sodergren E."/>
            <person name="Birney E."/>
            <person name="Margulies E.H."/>
            <person name="Herrero J."/>
            <person name="Green E.D."/>
            <person name="Haussler D."/>
            <person name="Siepel A."/>
            <person name="Goldman N."/>
            <person name="Pollard K.S."/>
            <person name="Pedersen J.S."/>
            <person name="Lander E.S."/>
            <person name="Kellis M."/>
        </authorList>
    </citation>
    <scope>NUCLEOTIDE SEQUENCE [LARGE SCALE GENOMIC DNA]</scope>
    <source>
        <strain evidence="13">2N</strain>
    </source>
</reference>
<dbReference type="KEGG" id="cpoc:100718444"/>
<dbReference type="GO" id="GO:0016323">
    <property type="term" value="C:basolateral plasma membrane"/>
    <property type="evidence" value="ECO:0007669"/>
    <property type="project" value="Ensembl"/>
</dbReference>
<comment type="catalytic activity">
    <reaction evidence="8">
        <text>H2O(in) = H2O(out)</text>
        <dbReference type="Rhea" id="RHEA:29667"/>
        <dbReference type="ChEBI" id="CHEBI:15377"/>
    </reaction>
</comment>
<keyword evidence="4 10" id="KW-0812">Transmembrane</keyword>
<dbReference type="STRING" id="10141.ENSCPOP00000032643"/>
<dbReference type="RefSeq" id="XP_063110352.1">
    <property type="nucleotide sequence ID" value="XM_063254282.1"/>
</dbReference>
<comment type="catalytic activity">
    <reaction evidence="9">
        <text>glycerol(in) = glycerol(out)</text>
        <dbReference type="Rhea" id="RHEA:29675"/>
        <dbReference type="ChEBI" id="CHEBI:17754"/>
    </reaction>
</comment>
<evidence type="ECO:0000256" key="8">
    <source>
        <dbReference type="ARBA" id="ARBA00034651"/>
    </source>
</evidence>
<protein>
    <submittedName>
        <fullName evidence="12">Aquaporin 9</fullName>
    </submittedName>
</protein>
<keyword evidence="5 11" id="KW-1133">Transmembrane helix</keyword>
<dbReference type="PRINTS" id="PR00783">
    <property type="entry name" value="MINTRINSICP"/>
</dbReference>
<dbReference type="GO" id="GO:0071722">
    <property type="term" value="P:detoxification of arsenic-containing substance"/>
    <property type="evidence" value="ECO:0007669"/>
    <property type="project" value="Ensembl"/>
</dbReference>
<dbReference type="RefSeq" id="XP_003462107.1">
    <property type="nucleotide sequence ID" value="XM_003462059.4"/>
</dbReference>
<gene>
    <name evidence="12" type="primary">AQP9</name>
</gene>
<dbReference type="EMBL" id="AAKN02054758">
    <property type="status" value="NOT_ANNOTATED_CDS"/>
    <property type="molecule type" value="Genomic_DNA"/>
</dbReference>
<dbReference type="OMA" id="MQPEMEQ"/>
<dbReference type="Ensembl" id="ENSCPOT00000031511.1">
    <property type="protein sequence ID" value="ENSCPOP00000032643.1"/>
    <property type="gene ID" value="ENSCPOG00000036908.1"/>
</dbReference>
<dbReference type="InterPro" id="IPR022357">
    <property type="entry name" value="MIP_CS"/>
</dbReference>
<reference evidence="12" key="3">
    <citation type="submission" date="2025-09" db="UniProtKB">
        <authorList>
            <consortium name="Ensembl"/>
        </authorList>
    </citation>
    <scope>IDENTIFICATION</scope>
    <source>
        <strain evidence="12">2N</strain>
    </source>
</reference>
<dbReference type="InterPro" id="IPR023271">
    <property type="entry name" value="Aquaporin-like"/>
</dbReference>
<dbReference type="PANTHER" id="PTHR43829">
    <property type="entry name" value="AQUAPORIN OR AQUAGLYCEROPORIN RELATED"/>
    <property type="match status" value="1"/>
</dbReference>
<dbReference type="GO" id="GO:0140070">
    <property type="term" value="F:hydrogen peroxide channel activity"/>
    <property type="evidence" value="ECO:0007669"/>
    <property type="project" value="Ensembl"/>
</dbReference>
<dbReference type="InterPro" id="IPR050363">
    <property type="entry name" value="MIP/Aquaporin"/>
</dbReference>
<feature type="transmembrane region" description="Helical" evidence="11">
    <location>
        <begin position="243"/>
        <end position="265"/>
    </location>
</feature>
<evidence type="ECO:0000256" key="3">
    <source>
        <dbReference type="ARBA" id="ARBA00022448"/>
    </source>
</evidence>
<dbReference type="NCBIfam" id="TIGR00861">
    <property type="entry name" value="MIP"/>
    <property type="match status" value="1"/>
</dbReference>
<organism evidence="12 13">
    <name type="scientific">Cavia porcellus</name>
    <name type="common">Guinea pig</name>
    <dbReference type="NCBI Taxonomy" id="10141"/>
    <lineage>
        <taxon>Eukaryota</taxon>
        <taxon>Metazoa</taxon>
        <taxon>Chordata</taxon>
        <taxon>Craniata</taxon>
        <taxon>Vertebrata</taxon>
        <taxon>Euteleostomi</taxon>
        <taxon>Mammalia</taxon>
        <taxon>Eutheria</taxon>
        <taxon>Euarchontoglires</taxon>
        <taxon>Glires</taxon>
        <taxon>Rodentia</taxon>
        <taxon>Hystricomorpha</taxon>
        <taxon>Caviidae</taxon>
        <taxon>Cavia</taxon>
    </lineage>
</organism>
<dbReference type="GeneTree" id="ENSGT00940000160582"/>
<evidence type="ECO:0000256" key="7">
    <source>
        <dbReference type="ARBA" id="ARBA00033993"/>
    </source>
</evidence>
<dbReference type="SUPFAM" id="SSF81338">
    <property type="entry name" value="Aquaporin-like"/>
    <property type="match status" value="1"/>
</dbReference>
<keyword evidence="6 11" id="KW-0472">Membrane</keyword>
<keyword evidence="13" id="KW-1185">Reference proteome</keyword>
<dbReference type="VEuPathDB" id="HostDB:ENSCPOG00000036908"/>
<dbReference type="AlphaFoldDB" id="A0A286Y480"/>
<comment type="similarity">
    <text evidence="2 10">Belongs to the MIP/aquaporin (TC 1.A.8) family.</text>
</comment>
<evidence type="ECO:0000256" key="5">
    <source>
        <dbReference type="ARBA" id="ARBA00022989"/>
    </source>
</evidence>
<evidence type="ECO:0000313" key="13">
    <source>
        <dbReference type="Proteomes" id="UP000005447"/>
    </source>
</evidence>
<evidence type="ECO:0000313" key="12">
    <source>
        <dbReference type="Ensembl" id="ENSCPOP00000032643.1"/>
    </source>
</evidence>
<evidence type="ECO:0000256" key="10">
    <source>
        <dbReference type="RuleBase" id="RU000477"/>
    </source>
</evidence>
<reference evidence="12" key="2">
    <citation type="submission" date="2025-08" db="UniProtKB">
        <authorList>
            <consortium name="Ensembl"/>
        </authorList>
    </citation>
    <scope>IDENTIFICATION</scope>
    <source>
        <strain evidence="12">2N</strain>
    </source>
</reference>
<evidence type="ECO:0000256" key="4">
    <source>
        <dbReference type="ARBA" id="ARBA00022692"/>
    </source>
</evidence>
<evidence type="ECO:0000256" key="9">
    <source>
        <dbReference type="ARBA" id="ARBA00049405"/>
    </source>
</evidence>
<dbReference type="GO" id="GO:0015265">
    <property type="term" value="F:urea channel activity"/>
    <property type="evidence" value="ECO:0007669"/>
    <property type="project" value="Ensembl"/>
</dbReference>
<dbReference type="GO" id="GO:0015254">
    <property type="term" value="F:glycerol channel activity"/>
    <property type="evidence" value="ECO:0007669"/>
    <property type="project" value="Ensembl"/>
</dbReference>
<keyword evidence="3 10" id="KW-0813">Transport</keyword>
<comment type="catalytic activity">
    <reaction evidence="7">
        <text>urea(in) = urea(out)</text>
        <dbReference type="Rhea" id="RHEA:32799"/>
        <dbReference type="ChEBI" id="CHEBI:16199"/>
    </reaction>
</comment>
<evidence type="ECO:0000256" key="2">
    <source>
        <dbReference type="ARBA" id="ARBA00006175"/>
    </source>
</evidence>
<dbReference type="PROSITE" id="PS00221">
    <property type="entry name" value="MIP"/>
    <property type="match status" value="1"/>
</dbReference>
<dbReference type="Gene3D" id="1.20.1080.10">
    <property type="entry name" value="Glycerol uptake facilitator protein"/>
    <property type="match status" value="1"/>
</dbReference>
<dbReference type="OrthoDB" id="3222at2759"/>
<evidence type="ECO:0000256" key="11">
    <source>
        <dbReference type="SAM" id="Phobius"/>
    </source>
</evidence>
<dbReference type="InterPro" id="IPR015685">
    <property type="entry name" value="Aquaporin_9"/>
</dbReference>
<dbReference type="Pfam" id="PF00230">
    <property type="entry name" value="MIP"/>
    <property type="match status" value="1"/>
</dbReference>
<dbReference type="PANTHER" id="PTHR43829:SF6">
    <property type="entry name" value="AQUAPORIN-9"/>
    <property type="match status" value="1"/>
</dbReference>
<proteinExistence type="inferred from homology"/>
<dbReference type="CTD" id="366"/>
<dbReference type="GO" id="GO:0015250">
    <property type="term" value="F:water channel activity"/>
    <property type="evidence" value="ECO:0007669"/>
    <property type="project" value="Ensembl"/>
</dbReference>
<dbReference type="FunCoup" id="A0A286Y480">
    <property type="interactions" value="104"/>
</dbReference>
<feature type="transmembrane region" description="Helical" evidence="11">
    <location>
        <begin position="191"/>
        <end position="209"/>
    </location>
</feature>
<dbReference type="FunFam" id="1.20.1080.10:FF:000005">
    <property type="entry name" value="Aquaporin 3"/>
    <property type="match status" value="1"/>
</dbReference>
<sequence length="295" mass="31662">MPANTAEPGKGFKHRLALKSSLARETMSEFLGTFIMIVLGCGCVAQAVLSRGIFGSIITINVGFAMSAAMAIYATGGVSGGHINPAVSFAMCLFGRMTWYKLPFYVGAQFLGAFAGSAVLFGIYYDRLMAFAGGKLLITGENATAHIFATYPAPYLSLANVFADQVMSTMFLLMMVFAIFDSRNLGVPKGLEPVVIGLLIIVLSSSLGLNSGCAMNPARDLSPRLFTALAGWGFDVFRAGHHFWWIPVVGPLVGGALGGLVYVLLIEIHHPEPEQNFSAEQPEDKQEKYELSVIM</sequence>
<feature type="transmembrane region" description="Helical" evidence="11">
    <location>
        <begin position="158"/>
        <end position="179"/>
    </location>
</feature>
<feature type="transmembrane region" description="Helical" evidence="11">
    <location>
        <begin position="56"/>
        <end position="76"/>
    </location>
</feature>